<proteinExistence type="predicted"/>
<dbReference type="PANTHER" id="PTHR23084:SF263">
    <property type="entry name" value="MORN REPEAT-CONTAINING PROTEIN 1"/>
    <property type="match status" value="1"/>
</dbReference>
<name>A0A6C0EEG0_9ZZZZ</name>
<dbReference type="PANTHER" id="PTHR23084">
    <property type="entry name" value="PHOSPHATIDYLINOSITOL-4-PHOSPHATE 5-KINASE RELATED"/>
    <property type="match status" value="1"/>
</dbReference>
<organism evidence="2">
    <name type="scientific">viral metagenome</name>
    <dbReference type="NCBI Taxonomy" id="1070528"/>
    <lineage>
        <taxon>unclassified sequences</taxon>
        <taxon>metagenomes</taxon>
        <taxon>organismal metagenomes</taxon>
    </lineage>
</organism>
<dbReference type="SUPFAM" id="SSF82185">
    <property type="entry name" value="Histone H3 K4-specific methyltransferase SET7/9 N-terminal domain"/>
    <property type="match status" value="2"/>
</dbReference>
<evidence type="ECO:0000256" key="1">
    <source>
        <dbReference type="ARBA" id="ARBA00022737"/>
    </source>
</evidence>
<accession>A0A6C0EEG0</accession>
<sequence length="247" mass="29191">MTKPNRIENSSAIEEYGDDYLIYYDGSIYKGELQHRENSDSIRDGYGSMTYSDGVSSYIGYYKNNEKHGYGKYQFKNEYTYEGEFKNGVKCGKGKFISLNENKNFTYEGEFNNNFRCGKGKYVSHNNNIVITYEGEWKDDVKHGYGKYSYKEYYYPNPNPTPDFYEEEYIGFWINDKRDGKGELKIKGLWRDDTSVSSIEIEKNNNIDEYISNKIQEKINSYTNTSETYCKEAFYNMFPPGEKYEFY</sequence>
<dbReference type="Pfam" id="PF02493">
    <property type="entry name" value="MORN"/>
    <property type="match status" value="6"/>
</dbReference>
<evidence type="ECO:0008006" key="3">
    <source>
        <dbReference type="Google" id="ProtNLM"/>
    </source>
</evidence>
<dbReference type="SMART" id="SM00698">
    <property type="entry name" value="MORN"/>
    <property type="match status" value="5"/>
</dbReference>
<protein>
    <recommendedName>
        <fullName evidence="3">MORN repeat protein</fullName>
    </recommendedName>
</protein>
<evidence type="ECO:0000313" key="2">
    <source>
        <dbReference type="EMBL" id="QHT27597.1"/>
    </source>
</evidence>
<keyword evidence="1" id="KW-0677">Repeat</keyword>
<dbReference type="InterPro" id="IPR003409">
    <property type="entry name" value="MORN"/>
</dbReference>
<dbReference type="Gene3D" id="2.20.110.10">
    <property type="entry name" value="Histone H3 K4-specific methyltransferase SET7/9 N-terminal domain"/>
    <property type="match status" value="2"/>
</dbReference>
<dbReference type="AlphaFoldDB" id="A0A6C0EEG0"/>
<dbReference type="EMBL" id="MN739825">
    <property type="protein sequence ID" value="QHT27597.1"/>
    <property type="molecule type" value="Genomic_DNA"/>
</dbReference>
<reference evidence="2" key="1">
    <citation type="journal article" date="2020" name="Nature">
        <title>Giant virus diversity and host interactions through global metagenomics.</title>
        <authorList>
            <person name="Schulz F."/>
            <person name="Roux S."/>
            <person name="Paez-Espino D."/>
            <person name="Jungbluth S."/>
            <person name="Walsh D.A."/>
            <person name="Denef V.J."/>
            <person name="McMahon K.D."/>
            <person name="Konstantinidis K.T."/>
            <person name="Eloe-Fadrosh E.A."/>
            <person name="Kyrpides N.C."/>
            <person name="Woyke T."/>
        </authorList>
    </citation>
    <scope>NUCLEOTIDE SEQUENCE</scope>
    <source>
        <strain evidence="2">GVMAG-M-3300023179-33</strain>
    </source>
</reference>